<dbReference type="InterPro" id="IPR041657">
    <property type="entry name" value="HTH_17"/>
</dbReference>
<accession>A0A6M3XVM6</accession>
<protein>
    <submittedName>
        <fullName evidence="2">Putative DNA binding, helix-turn-helix domain containing protein</fullName>
    </submittedName>
</protein>
<dbReference type="SUPFAM" id="SSF46955">
    <property type="entry name" value="Putative DNA-binding domain"/>
    <property type="match status" value="1"/>
</dbReference>
<feature type="domain" description="Helix-turn-helix" evidence="1">
    <location>
        <begin position="29"/>
        <end position="73"/>
    </location>
</feature>
<dbReference type="EMBL" id="MT144968">
    <property type="protein sequence ID" value="QJI02009.1"/>
    <property type="molecule type" value="Genomic_DNA"/>
</dbReference>
<sequence length="83" mass="9580">MWSIKWVIRKATGKMTDVQMTPDGRVSRNEAARFLGYKPKTLAEWQRLGIGPASIRVGGRRFYHLDELREYADGTKQIRRDAA</sequence>
<gene>
    <name evidence="2" type="ORF">TM448B02870_0011</name>
</gene>
<proteinExistence type="predicted"/>
<reference evidence="2" key="1">
    <citation type="submission" date="2020-03" db="EMBL/GenBank/DDBJ databases">
        <title>The deep terrestrial virosphere.</title>
        <authorList>
            <person name="Holmfeldt K."/>
            <person name="Nilsson E."/>
            <person name="Simone D."/>
            <person name="Lopez-Fernandez M."/>
            <person name="Wu X."/>
            <person name="de Brujin I."/>
            <person name="Lundin D."/>
            <person name="Andersson A."/>
            <person name="Bertilsson S."/>
            <person name="Dopson M."/>
        </authorList>
    </citation>
    <scope>NUCLEOTIDE SEQUENCE</scope>
    <source>
        <strain evidence="2">TM448B02870</strain>
    </source>
</reference>
<organism evidence="2">
    <name type="scientific">viral metagenome</name>
    <dbReference type="NCBI Taxonomy" id="1070528"/>
    <lineage>
        <taxon>unclassified sequences</taxon>
        <taxon>metagenomes</taxon>
        <taxon>organismal metagenomes</taxon>
    </lineage>
</organism>
<dbReference type="AlphaFoldDB" id="A0A6M3XVM6"/>
<evidence type="ECO:0000259" key="1">
    <source>
        <dbReference type="Pfam" id="PF12728"/>
    </source>
</evidence>
<evidence type="ECO:0000313" key="2">
    <source>
        <dbReference type="EMBL" id="QJI02009.1"/>
    </source>
</evidence>
<dbReference type="Pfam" id="PF12728">
    <property type="entry name" value="HTH_17"/>
    <property type="match status" value="1"/>
</dbReference>
<dbReference type="InterPro" id="IPR009061">
    <property type="entry name" value="DNA-bd_dom_put_sf"/>
</dbReference>
<name>A0A6M3XVM6_9ZZZZ</name>